<evidence type="ECO:0000313" key="3">
    <source>
        <dbReference type="Proteomes" id="UP000604825"/>
    </source>
</evidence>
<feature type="compositionally biased region" description="Gly residues" evidence="1">
    <location>
        <begin position="31"/>
        <end position="44"/>
    </location>
</feature>
<dbReference type="Pfam" id="PF05910">
    <property type="entry name" value="DUF868"/>
    <property type="match status" value="1"/>
</dbReference>
<reference evidence="2" key="1">
    <citation type="submission" date="2020-10" db="EMBL/GenBank/DDBJ databases">
        <authorList>
            <person name="Han B."/>
            <person name="Lu T."/>
            <person name="Zhao Q."/>
            <person name="Huang X."/>
            <person name="Zhao Y."/>
        </authorList>
    </citation>
    <scope>NUCLEOTIDE SEQUENCE</scope>
</reference>
<protein>
    <submittedName>
        <fullName evidence="2">Uncharacterized protein</fullName>
    </submittedName>
</protein>
<organism evidence="2 3">
    <name type="scientific">Miscanthus lutarioriparius</name>
    <dbReference type="NCBI Taxonomy" id="422564"/>
    <lineage>
        <taxon>Eukaryota</taxon>
        <taxon>Viridiplantae</taxon>
        <taxon>Streptophyta</taxon>
        <taxon>Embryophyta</taxon>
        <taxon>Tracheophyta</taxon>
        <taxon>Spermatophyta</taxon>
        <taxon>Magnoliopsida</taxon>
        <taxon>Liliopsida</taxon>
        <taxon>Poales</taxon>
        <taxon>Poaceae</taxon>
        <taxon>PACMAD clade</taxon>
        <taxon>Panicoideae</taxon>
        <taxon>Andropogonodae</taxon>
        <taxon>Andropogoneae</taxon>
        <taxon>Saccharinae</taxon>
        <taxon>Miscanthus</taxon>
    </lineage>
</organism>
<comment type="caution">
    <text evidence="2">The sequence shown here is derived from an EMBL/GenBank/DDBJ whole genome shotgun (WGS) entry which is preliminary data.</text>
</comment>
<dbReference type="PANTHER" id="PTHR31972:SF74">
    <property type="entry name" value="EXPRESSED PROTEIN"/>
    <property type="match status" value="1"/>
</dbReference>
<proteinExistence type="predicted"/>
<dbReference type="AlphaFoldDB" id="A0A811NAZ1"/>
<gene>
    <name evidence="2" type="ORF">NCGR_LOCUS14106</name>
</gene>
<dbReference type="OrthoDB" id="1896898at2759"/>
<evidence type="ECO:0000256" key="1">
    <source>
        <dbReference type="SAM" id="MobiDB-lite"/>
    </source>
</evidence>
<dbReference type="PANTHER" id="PTHR31972">
    <property type="entry name" value="EXPRESSED PROTEIN"/>
    <property type="match status" value="1"/>
</dbReference>
<sequence length="368" mass="39068">MRDLTCFGETSVQIADAASSSSSSGNTGAISGRGKGKGVGGGGSSAARSRSRVTCLYHARLAGRPCAVSVTWTRGGRGLVGLGQAAALGVVVAVDCASGDRLCRADVRPWLFSKRSRGSKTLDVASTGAAAAGGSVAKVDVFWDLSGARFGGAGPEPLEGFYVAVVCGLEMVLLLGDMRKEAYCRTGAAAGRPDPDVDDARLVARREHVVGRKVYSARAQFCHDGPCHDVVIECDTDTGAAGAGVVRDPCLEIRVDRRPVMRVKRLPWKFRGNQTILVDGLPVQVFWDVHGWLFGSVTADAVFMFRTCQAAPETSAHLFSLSCAAMRLWRSVDLNMSTLCRRVQVRVSPIDWASCKTLSGYRSSSLVF</sequence>
<dbReference type="InterPro" id="IPR008586">
    <property type="entry name" value="DUF868_pln"/>
</dbReference>
<keyword evidence="3" id="KW-1185">Reference proteome</keyword>
<feature type="region of interest" description="Disordered" evidence="1">
    <location>
        <begin position="18"/>
        <end position="47"/>
    </location>
</feature>
<name>A0A811NAZ1_9POAL</name>
<dbReference type="Proteomes" id="UP000604825">
    <property type="component" value="Unassembled WGS sequence"/>
</dbReference>
<dbReference type="EMBL" id="CAJGYO010000003">
    <property type="protein sequence ID" value="CAD6220653.1"/>
    <property type="molecule type" value="Genomic_DNA"/>
</dbReference>
<evidence type="ECO:0000313" key="2">
    <source>
        <dbReference type="EMBL" id="CAD6220653.1"/>
    </source>
</evidence>
<accession>A0A811NAZ1</accession>